<dbReference type="Proteomes" id="UP000247790">
    <property type="component" value="Unassembled WGS sequence"/>
</dbReference>
<dbReference type="EMBL" id="QJSW01000001">
    <property type="protein sequence ID" value="PYE52276.1"/>
    <property type="molecule type" value="Genomic_DNA"/>
</dbReference>
<evidence type="ECO:0000313" key="5">
    <source>
        <dbReference type="EMBL" id="QKS59596.1"/>
    </source>
</evidence>
<accession>A0A2V4VEV9</accession>
<evidence type="ECO:0000259" key="3">
    <source>
        <dbReference type="PROSITE" id="PS51332"/>
    </source>
</evidence>
<evidence type="ECO:0000256" key="1">
    <source>
        <dbReference type="ARBA" id="ARBA00022723"/>
    </source>
</evidence>
<reference evidence="4 6" key="1">
    <citation type="submission" date="2018-06" db="EMBL/GenBank/DDBJ databases">
        <title>Genomic Encyclopedia of Type Strains, Phase III (KMG-III): the genomes of soil and plant-associated and newly described type strains.</title>
        <authorList>
            <person name="Whitman W."/>
        </authorList>
    </citation>
    <scope>NUCLEOTIDE SEQUENCE [LARGE SCALE GENOMIC DNA]</scope>
    <source>
        <strain evidence="4 6">CECT 7022</strain>
    </source>
</reference>
<evidence type="ECO:0000313" key="7">
    <source>
        <dbReference type="Proteomes" id="UP000509327"/>
    </source>
</evidence>
<dbReference type="Gene3D" id="3.40.50.280">
    <property type="entry name" value="Cobalamin-binding domain"/>
    <property type="match status" value="1"/>
</dbReference>
<sequence>MSHREAGERLLQKAGTLAEKITEKQYRLQPDLMERFGPVGKLRTKEDSRYSLSYLAESVLVKSPGLFTHYIAWLKILLAGYRISAEDLEVNLLMIKESLEEEFEPPYLEFLLEYLEMGIEATRKSESQRSFIHASLPYGLEAQVYIQHLLDNRRKEASELIEAELDAGASIRDLYRYIFQPVQYEIGRLWQQGEISIGQEHFCTAATQSLISRLYSRWLLQPNQGKRLVAACVGSEQHEIGLRMLTDVFEMEGWDTYYLGANVPNDSIVEAICRHESDVVAISVTMTYHLHLAQDLIQRIRNHAETAHVKIMVGGYPFNIDKELWREVGADGYAPGAEEAVAVAQRLVIPPVSLDNVSAASEAGKG</sequence>
<dbReference type="Proteomes" id="UP000509327">
    <property type="component" value="Chromosome"/>
</dbReference>
<feature type="domain" description="B12-binding" evidence="3">
    <location>
        <begin position="225"/>
        <end position="358"/>
    </location>
</feature>
<keyword evidence="1" id="KW-0479">Metal-binding</keyword>
<dbReference type="RefSeq" id="WP_110893291.1">
    <property type="nucleotide sequence ID" value="NZ_CP054614.1"/>
</dbReference>
<dbReference type="InterPro" id="IPR003759">
    <property type="entry name" value="Cbl-bd_cap"/>
</dbReference>
<dbReference type="InterPro" id="IPR006158">
    <property type="entry name" value="Cobalamin-bd"/>
</dbReference>
<dbReference type="Gene3D" id="1.10.1240.10">
    <property type="entry name" value="Methionine synthase domain"/>
    <property type="match status" value="1"/>
</dbReference>
<dbReference type="Pfam" id="PF02310">
    <property type="entry name" value="B12-binding"/>
    <property type="match status" value="1"/>
</dbReference>
<dbReference type="EMBL" id="CP054614">
    <property type="protein sequence ID" value="QKS59596.1"/>
    <property type="molecule type" value="Genomic_DNA"/>
</dbReference>
<protein>
    <submittedName>
        <fullName evidence="5">Cobalamin B12-binding domain-containing protein</fullName>
    </submittedName>
    <submittedName>
        <fullName evidence="4">Methylmalonyl-CoA mutase cobalamin-binding domain/chain</fullName>
    </submittedName>
</protein>
<evidence type="ECO:0000313" key="4">
    <source>
        <dbReference type="EMBL" id="PYE52276.1"/>
    </source>
</evidence>
<proteinExistence type="predicted"/>
<dbReference type="OrthoDB" id="5756833at2"/>
<dbReference type="PROSITE" id="PS51332">
    <property type="entry name" value="B12_BINDING"/>
    <property type="match status" value="1"/>
</dbReference>
<dbReference type="InterPro" id="IPR050554">
    <property type="entry name" value="Met_Synthase/Corrinoid"/>
</dbReference>
<dbReference type="GO" id="GO:0005829">
    <property type="term" value="C:cytosol"/>
    <property type="evidence" value="ECO:0007669"/>
    <property type="project" value="TreeGrafter"/>
</dbReference>
<dbReference type="InterPro" id="IPR036594">
    <property type="entry name" value="Meth_synthase_dom"/>
</dbReference>
<dbReference type="CDD" id="cd02065">
    <property type="entry name" value="B12-binding_like"/>
    <property type="match status" value="1"/>
</dbReference>
<dbReference type="GO" id="GO:0046653">
    <property type="term" value="P:tetrahydrofolate metabolic process"/>
    <property type="evidence" value="ECO:0007669"/>
    <property type="project" value="TreeGrafter"/>
</dbReference>
<dbReference type="GO" id="GO:0046872">
    <property type="term" value="F:metal ion binding"/>
    <property type="evidence" value="ECO:0007669"/>
    <property type="project" value="UniProtKB-KW"/>
</dbReference>
<organism evidence="4 6">
    <name type="scientific">Paenibacillus barcinonensis</name>
    <dbReference type="NCBI Taxonomy" id="198119"/>
    <lineage>
        <taxon>Bacteria</taxon>
        <taxon>Bacillati</taxon>
        <taxon>Bacillota</taxon>
        <taxon>Bacilli</taxon>
        <taxon>Bacillales</taxon>
        <taxon>Paenibacillaceae</taxon>
        <taxon>Paenibacillus</taxon>
    </lineage>
</organism>
<dbReference type="SUPFAM" id="SSF52242">
    <property type="entry name" value="Cobalamin (vitamin B12)-binding domain"/>
    <property type="match status" value="1"/>
</dbReference>
<keyword evidence="2" id="KW-0170">Cobalt</keyword>
<dbReference type="GO" id="GO:0050667">
    <property type="term" value="P:homocysteine metabolic process"/>
    <property type="evidence" value="ECO:0007669"/>
    <property type="project" value="TreeGrafter"/>
</dbReference>
<dbReference type="PANTHER" id="PTHR45833">
    <property type="entry name" value="METHIONINE SYNTHASE"/>
    <property type="match status" value="1"/>
</dbReference>
<dbReference type="Pfam" id="PF02607">
    <property type="entry name" value="B12-binding_2"/>
    <property type="match status" value="1"/>
</dbReference>
<dbReference type="GO" id="GO:0031419">
    <property type="term" value="F:cobalamin binding"/>
    <property type="evidence" value="ECO:0007669"/>
    <property type="project" value="InterPro"/>
</dbReference>
<reference evidence="5 7" key="2">
    <citation type="submission" date="2020-06" db="EMBL/GenBank/DDBJ databases">
        <title>Complete genome of Paenibacillus barcinonensis KACC11450.</title>
        <authorList>
            <person name="Kim M."/>
            <person name="Park Y.-J."/>
            <person name="Shin J.-H."/>
        </authorList>
    </citation>
    <scope>NUCLEOTIDE SEQUENCE [LARGE SCALE GENOMIC DNA]</scope>
    <source>
        <strain evidence="5 7">KACC11450</strain>
    </source>
</reference>
<dbReference type="GO" id="GO:0008705">
    <property type="term" value="F:methionine synthase activity"/>
    <property type="evidence" value="ECO:0007669"/>
    <property type="project" value="TreeGrafter"/>
</dbReference>
<keyword evidence="7" id="KW-1185">Reference proteome</keyword>
<dbReference type="AlphaFoldDB" id="A0A2V4VEV9"/>
<evidence type="ECO:0000313" key="6">
    <source>
        <dbReference type="Proteomes" id="UP000247790"/>
    </source>
</evidence>
<name>A0A2V4VEV9_PAEBA</name>
<dbReference type="InterPro" id="IPR036724">
    <property type="entry name" value="Cobalamin-bd_sf"/>
</dbReference>
<evidence type="ECO:0000256" key="2">
    <source>
        <dbReference type="ARBA" id="ARBA00023285"/>
    </source>
</evidence>
<dbReference type="PANTHER" id="PTHR45833:SF1">
    <property type="entry name" value="METHIONINE SYNTHASE"/>
    <property type="match status" value="1"/>
</dbReference>
<gene>
    <name evidence="4" type="ORF">DFQ00_101209</name>
    <name evidence="5" type="ORF">HUB98_27595</name>
</gene>